<dbReference type="AlphaFoldDB" id="A0A0S2FAC4"/>
<dbReference type="KEGG" id="lab:LA76x_2326"/>
<dbReference type="Proteomes" id="UP000060787">
    <property type="component" value="Chromosome"/>
</dbReference>
<dbReference type="InterPro" id="IPR006076">
    <property type="entry name" value="FAD-dep_OxRdtase"/>
</dbReference>
<proteinExistence type="predicted"/>
<keyword evidence="1" id="KW-0560">Oxidoreductase</keyword>
<dbReference type="InterPro" id="IPR036188">
    <property type="entry name" value="FAD/NAD-bd_sf"/>
</dbReference>
<organism evidence="3 4">
    <name type="scientific">Lysobacter antibioticus</name>
    <dbReference type="NCBI Taxonomy" id="84531"/>
    <lineage>
        <taxon>Bacteria</taxon>
        <taxon>Pseudomonadati</taxon>
        <taxon>Pseudomonadota</taxon>
        <taxon>Gammaproteobacteria</taxon>
        <taxon>Lysobacterales</taxon>
        <taxon>Lysobacteraceae</taxon>
        <taxon>Lysobacter</taxon>
    </lineage>
</organism>
<dbReference type="Pfam" id="PF01266">
    <property type="entry name" value="DAO"/>
    <property type="match status" value="1"/>
</dbReference>
<evidence type="ECO:0000259" key="2">
    <source>
        <dbReference type="Pfam" id="PF01266"/>
    </source>
</evidence>
<dbReference type="STRING" id="84531.LA76x_2326"/>
<dbReference type="Gene3D" id="3.50.50.60">
    <property type="entry name" value="FAD/NAD(P)-binding domain"/>
    <property type="match status" value="1"/>
</dbReference>
<protein>
    <submittedName>
        <fullName evidence="3">Pyridine nucleotide-disulfide oxidoreductase family protein</fullName>
    </submittedName>
</protein>
<dbReference type="PATRIC" id="fig|84531.8.peg.2337"/>
<dbReference type="PANTHER" id="PTHR13847:SF281">
    <property type="entry name" value="FAD DEPENDENT OXIDOREDUCTASE DOMAIN-CONTAINING PROTEIN"/>
    <property type="match status" value="1"/>
</dbReference>
<dbReference type="Gene3D" id="3.30.9.10">
    <property type="entry name" value="D-Amino Acid Oxidase, subunit A, domain 2"/>
    <property type="match status" value="1"/>
</dbReference>
<evidence type="ECO:0000313" key="4">
    <source>
        <dbReference type="Proteomes" id="UP000060787"/>
    </source>
</evidence>
<accession>A0A0S2FAC4</accession>
<dbReference type="PANTHER" id="PTHR13847">
    <property type="entry name" value="SARCOSINE DEHYDROGENASE-RELATED"/>
    <property type="match status" value="1"/>
</dbReference>
<dbReference type="eggNOG" id="COG0665">
    <property type="taxonomic scope" value="Bacteria"/>
</dbReference>
<evidence type="ECO:0000313" key="3">
    <source>
        <dbReference type="EMBL" id="ALN80459.1"/>
    </source>
</evidence>
<dbReference type="EMBL" id="CP011129">
    <property type="protein sequence ID" value="ALN80459.1"/>
    <property type="molecule type" value="Genomic_DNA"/>
</dbReference>
<feature type="domain" description="FAD dependent oxidoreductase" evidence="2">
    <location>
        <begin position="53"/>
        <end position="404"/>
    </location>
</feature>
<name>A0A0S2FAC4_LYSAN</name>
<keyword evidence="4" id="KW-1185">Reference proteome</keyword>
<evidence type="ECO:0000256" key="1">
    <source>
        <dbReference type="ARBA" id="ARBA00023002"/>
    </source>
</evidence>
<reference evidence="3 4" key="1">
    <citation type="journal article" date="2015" name="BMC Genomics">
        <title>Comparative genomics and metabolic profiling of the genus Lysobacter.</title>
        <authorList>
            <person name="de Bruijn I."/>
            <person name="Cheng X."/>
            <person name="de Jager V."/>
            <person name="Exposito R.G."/>
            <person name="Watrous J."/>
            <person name="Patel N."/>
            <person name="Postma J."/>
            <person name="Dorrestein P.C."/>
            <person name="Kobayashi D."/>
            <person name="Raaijmakers J.M."/>
        </authorList>
    </citation>
    <scope>NUCLEOTIDE SEQUENCE [LARGE SCALE GENOMIC DNA]</scope>
    <source>
        <strain evidence="3 4">76</strain>
    </source>
</reference>
<sequence>MWRRGQAPVAATADRHHQTRCDPLMSIPAESYYRASLERQPSWPALEGKRQARVCVIGGGFAGLNTALGLAERDLGQVTLIEAQEIGHGASGRNGGFVFGGFSRGEDALLRELGPQRARALYAGTTDAVELIRSRIHRHGIACDATEAGVIWANWFRDPEVLRSRQALLAEHYGVDWQWWSRERLREQVRSERYHGALFEPQALHFHPLKYAHGLASLAENLGVAVHERTPALALERQGAAWRIKTERGEIEAEQIVLACGGYLAGLRREVDAGVMPIATYVMVTEPLGDRLDSALHTRAAVYDTRFAFDYYRPLPDTRLLWGGRISVLDRSPEAVKRLLYRDLLKVFPQLAGARVDYAWSGLMSYARHQMPQVGRIGEGLWLAQAFGGHGVAPTTFAGETVAAAIAHGDERWRELSDYGLVSAMKPAGLLAAQLSYLWAQFKDAYKERSERKPG</sequence>
<dbReference type="SUPFAM" id="SSF51905">
    <property type="entry name" value="FAD/NAD(P)-binding domain"/>
    <property type="match status" value="1"/>
</dbReference>
<gene>
    <name evidence="3" type="ORF">LA76x_2326</name>
</gene>
<dbReference type="GO" id="GO:0005737">
    <property type="term" value="C:cytoplasm"/>
    <property type="evidence" value="ECO:0007669"/>
    <property type="project" value="TreeGrafter"/>
</dbReference>
<dbReference type="GO" id="GO:0016491">
    <property type="term" value="F:oxidoreductase activity"/>
    <property type="evidence" value="ECO:0007669"/>
    <property type="project" value="UniProtKB-KW"/>
</dbReference>